<keyword evidence="4" id="KW-1185">Reference proteome</keyword>
<sequence length="108" mass="12436">MSSESSSSESCPDEEILNYEEFGPMVDDNKLRKAAEAARLPFDRPTEHELSFFPELWESQHSVEVFLLLRNTTLATWQLHPTKECTALEVRNNVFAPFNSDLDFIQVN</sequence>
<dbReference type="Proteomes" id="UP000230233">
    <property type="component" value="Chromosome I"/>
</dbReference>
<dbReference type="GO" id="GO:0005634">
    <property type="term" value="C:nucleus"/>
    <property type="evidence" value="ECO:0007669"/>
    <property type="project" value="UniProtKB-SubCell"/>
</dbReference>
<dbReference type="InterPro" id="IPR036388">
    <property type="entry name" value="WH-like_DNA-bd_sf"/>
</dbReference>
<dbReference type="Gene3D" id="1.10.10.10">
    <property type="entry name" value="Winged helix-like DNA-binding domain superfamily/Winged helix DNA-binding domain"/>
    <property type="match status" value="1"/>
</dbReference>
<accession>A0A2G5VRU4</accession>
<dbReference type="EMBL" id="PDUG01000001">
    <property type="protein sequence ID" value="PIC54513.1"/>
    <property type="molecule type" value="Genomic_DNA"/>
</dbReference>
<dbReference type="AlphaFoldDB" id="A0A2G5VRU4"/>
<comment type="subcellular location">
    <subcellularLocation>
        <location evidence="1">Nucleus</location>
    </subcellularLocation>
</comment>
<gene>
    <name evidence="3" type="primary">Cnig_chr_I.g3737</name>
    <name evidence="3" type="ORF">B9Z55_003737</name>
</gene>
<comment type="caution">
    <text evidence="3">The sequence shown here is derived from an EMBL/GenBank/DDBJ whole genome shotgun (WGS) entry which is preliminary data.</text>
</comment>
<dbReference type="Pfam" id="PF04433">
    <property type="entry name" value="SWIRM"/>
    <property type="match status" value="1"/>
</dbReference>
<dbReference type="PROSITE" id="PS50934">
    <property type="entry name" value="SWIRM"/>
    <property type="match status" value="1"/>
</dbReference>
<dbReference type="InterPro" id="IPR009057">
    <property type="entry name" value="Homeodomain-like_sf"/>
</dbReference>
<dbReference type="STRING" id="1611254.A0A2G5VRU4"/>
<reference evidence="4" key="1">
    <citation type="submission" date="2017-10" db="EMBL/GenBank/DDBJ databases">
        <title>Rapid genome shrinkage in a self-fertile nematode reveals novel sperm competition proteins.</title>
        <authorList>
            <person name="Yin D."/>
            <person name="Schwarz E.M."/>
            <person name="Thomas C.G."/>
            <person name="Felde R.L."/>
            <person name="Korf I.F."/>
            <person name="Cutter A.D."/>
            <person name="Schartner C.M."/>
            <person name="Ralston E.J."/>
            <person name="Meyer B.J."/>
            <person name="Haag E.S."/>
        </authorList>
    </citation>
    <scope>NUCLEOTIDE SEQUENCE [LARGE SCALE GENOMIC DNA]</scope>
    <source>
        <strain evidence="4">JU1422</strain>
    </source>
</reference>
<feature type="domain" description="SWIRM" evidence="2">
    <location>
        <begin position="31"/>
        <end position="108"/>
    </location>
</feature>
<dbReference type="InterPro" id="IPR007526">
    <property type="entry name" value="SWIRM"/>
</dbReference>
<protein>
    <recommendedName>
        <fullName evidence="2">SWIRM domain-containing protein</fullName>
    </recommendedName>
</protein>
<evidence type="ECO:0000313" key="4">
    <source>
        <dbReference type="Proteomes" id="UP000230233"/>
    </source>
</evidence>
<organism evidence="3 4">
    <name type="scientific">Caenorhabditis nigoni</name>
    <dbReference type="NCBI Taxonomy" id="1611254"/>
    <lineage>
        <taxon>Eukaryota</taxon>
        <taxon>Metazoa</taxon>
        <taxon>Ecdysozoa</taxon>
        <taxon>Nematoda</taxon>
        <taxon>Chromadorea</taxon>
        <taxon>Rhabditida</taxon>
        <taxon>Rhabditina</taxon>
        <taxon>Rhabditomorpha</taxon>
        <taxon>Rhabditoidea</taxon>
        <taxon>Rhabditidae</taxon>
        <taxon>Peloderinae</taxon>
        <taxon>Caenorhabditis</taxon>
    </lineage>
</organism>
<dbReference type="OrthoDB" id="9982100at2759"/>
<evidence type="ECO:0000259" key="2">
    <source>
        <dbReference type="PROSITE" id="PS50934"/>
    </source>
</evidence>
<evidence type="ECO:0000313" key="3">
    <source>
        <dbReference type="EMBL" id="PIC54513.1"/>
    </source>
</evidence>
<proteinExistence type="predicted"/>
<evidence type="ECO:0000256" key="1">
    <source>
        <dbReference type="ARBA" id="ARBA00004123"/>
    </source>
</evidence>
<name>A0A2G5VRU4_9PELO</name>
<dbReference type="SUPFAM" id="SSF46689">
    <property type="entry name" value="Homeodomain-like"/>
    <property type="match status" value="1"/>
</dbReference>